<dbReference type="InterPro" id="IPR002241">
    <property type="entry name" value="Glyco_hydro_27"/>
</dbReference>
<comment type="catalytic activity">
    <reaction evidence="4">
        <text>Hydrolysis of terminal, non-reducing alpha-D-galactose residues in alpha-D-galactosides, including galactose oligosaccharides, galactomannans and galactolipids.</text>
        <dbReference type="EC" id="3.2.1.22"/>
    </reaction>
</comment>
<dbReference type="Gene3D" id="3.20.20.70">
    <property type="entry name" value="Aldolase class I"/>
    <property type="match status" value="1"/>
</dbReference>
<gene>
    <name evidence="5" type="ORF">OEZ85_009008</name>
</gene>
<evidence type="ECO:0000313" key="5">
    <source>
        <dbReference type="EMBL" id="WIA09618.1"/>
    </source>
</evidence>
<dbReference type="Proteomes" id="UP001244341">
    <property type="component" value="Chromosome 1b"/>
</dbReference>
<protein>
    <recommendedName>
        <fullName evidence="4">Alpha-galactosidase</fullName>
        <ecNumber evidence="4">3.2.1.22</ecNumber>
    </recommendedName>
    <alternativeName>
        <fullName evidence="4">Melibiase</fullName>
    </alternativeName>
</protein>
<dbReference type="EC" id="3.2.1.22" evidence="4"/>
<evidence type="ECO:0000256" key="1">
    <source>
        <dbReference type="ARBA" id="ARBA00009743"/>
    </source>
</evidence>
<comment type="similarity">
    <text evidence="1 4">Belongs to the glycosyl hydrolase 27 family.</text>
</comment>
<evidence type="ECO:0000313" key="6">
    <source>
        <dbReference type="Proteomes" id="UP001244341"/>
    </source>
</evidence>
<evidence type="ECO:0000256" key="2">
    <source>
        <dbReference type="ARBA" id="ARBA00022801"/>
    </source>
</evidence>
<dbReference type="SUPFAM" id="SSF51445">
    <property type="entry name" value="(Trans)glycosidases"/>
    <property type="match status" value="1"/>
</dbReference>
<accession>A0ABY8TQ63</accession>
<dbReference type="CDD" id="cd14792">
    <property type="entry name" value="GH27"/>
    <property type="match status" value="1"/>
</dbReference>
<name>A0ABY8TQ63_TETOB</name>
<proteinExistence type="inferred from homology"/>
<dbReference type="EMBL" id="CP126208">
    <property type="protein sequence ID" value="WIA09619.1"/>
    <property type="molecule type" value="Genomic_DNA"/>
</dbReference>
<dbReference type="InterPro" id="IPR013785">
    <property type="entry name" value="Aldolase_TIM"/>
</dbReference>
<dbReference type="Pfam" id="PF16499">
    <property type="entry name" value="Melibiase_2"/>
    <property type="match status" value="1"/>
</dbReference>
<reference evidence="5 6" key="1">
    <citation type="submission" date="2023-05" db="EMBL/GenBank/DDBJ databases">
        <title>A 100% complete, gapless, phased diploid assembly of the Scenedesmus obliquus UTEX 3031 genome.</title>
        <authorList>
            <person name="Biondi T.C."/>
            <person name="Hanschen E.R."/>
            <person name="Kwon T."/>
            <person name="Eng W."/>
            <person name="Kruse C.P.S."/>
            <person name="Koehler S.I."/>
            <person name="Kunde Y."/>
            <person name="Gleasner C.D."/>
            <person name="You Mak K.T."/>
            <person name="Polle J."/>
            <person name="Hovde B.T."/>
            <person name="Starkenburg S.R."/>
        </authorList>
    </citation>
    <scope>NUCLEOTIDE SEQUENCE [LARGE SCALE GENOMIC DNA]</scope>
    <source>
        <strain evidence="5 6">DOE0152z</strain>
    </source>
</reference>
<evidence type="ECO:0000256" key="4">
    <source>
        <dbReference type="RuleBase" id="RU361168"/>
    </source>
</evidence>
<dbReference type="PRINTS" id="PR00740">
    <property type="entry name" value="GLHYDRLASE27"/>
</dbReference>
<sequence length="869" mass="94431">MSDETCTAHANVLTDGTVPVRGWNSWNTFRCHINETLIQQVADALVSSGLRDAGYVYVNIDDCWMERRDEHGVLQPFASKFPSGMKALADYVHSRGLKLGLYSDAGNKTCEGYPGSWGHEVQDAATFAAWGVDYLKYDYCGMPQERQAVEAAYRSMSVALAQSGRPLLLSMCSWGAGQPWEWAQGVAASWRVSPDLFAAWDREQAAALYLPSFLISNCREQAAALYLPSFLISVMEVADIMADKAAAARPGSFNDADMIVVGLDGMTPYGVPASNKCPPHVLTCKPGEYISREEWGLLAMLLAAWCLPPGCHAATDENFNGVDVRVFKTPEGESLTLGGFIKDILQPYYGPSFHAVSPMLSIHNTPKATVLVILPNATQLSLNATNKRVARFGLTVTSEPQAGNYSQLEVGVEYDGIGWAPYFRTAILRGLGLRTFPVMYLGLDKSAEYTDTRNRSSRYLPAEAVRAKIIISGIAPLKPGENWTHVDQVNALIETQQHNGSHYVHLGNINYTLVSGNLANNTNAELVVRPTYRLPFGPFFARDESGYALVRFGRFAALAPDNGKENAIADTADGSKLLPGRYLAQPMLFNTTKWLQWGASQVQHVWAVQTANLANKPKQLDLGTASGDRFGAESKVWYGGKCFAVENMCDQELAFETAFTGWTNNTNFKLAEFNSKANYIARASAWQSDRGFTGLGSWVNLTSPGLTTNIVPANETSVPFCITCSGSCREHTLQAIYLRVLGASGYERPPNTTDKKFCVNSNSTEKYSITNKDGVVVNDNGGAAAWDNYFDAVSNRGAATCGELSGDGLTFAEAAFVGFDYPTPMAVGGADQSHLVVQVSCGNGGRKLLTLQHTTARGGLAGNRRLLLV</sequence>
<keyword evidence="3 4" id="KW-0326">Glycosidase</keyword>
<keyword evidence="2 4" id="KW-0378">Hydrolase</keyword>
<dbReference type="EMBL" id="CP126208">
    <property type="protein sequence ID" value="WIA09618.1"/>
    <property type="molecule type" value="Genomic_DNA"/>
</dbReference>
<dbReference type="PANTHER" id="PTHR11452">
    <property type="entry name" value="ALPHA-GALACTOSIDASE/ALPHA-N-ACETYLGALACTOSAMINIDASE"/>
    <property type="match status" value="1"/>
</dbReference>
<keyword evidence="6" id="KW-1185">Reference proteome</keyword>
<evidence type="ECO:0000256" key="3">
    <source>
        <dbReference type="ARBA" id="ARBA00023295"/>
    </source>
</evidence>
<dbReference type="PROSITE" id="PS00512">
    <property type="entry name" value="ALPHA_GALACTOSIDASE"/>
    <property type="match status" value="1"/>
</dbReference>
<dbReference type="PANTHER" id="PTHR11452:SF75">
    <property type="entry name" value="ALPHA-GALACTOSIDASE MEL1"/>
    <property type="match status" value="1"/>
</dbReference>
<dbReference type="InterPro" id="IPR017853">
    <property type="entry name" value="GH"/>
</dbReference>
<organism evidence="5 6">
    <name type="scientific">Tetradesmus obliquus</name>
    <name type="common">Green alga</name>
    <name type="synonym">Acutodesmus obliquus</name>
    <dbReference type="NCBI Taxonomy" id="3088"/>
    <lineage>
        <taxon>Eukaryota</taxon>
        <taxon>Viridiplantae</taxon>
        <taxon>Chlorophyta</taxon>
        <taxon>core chlorophytes</taxon>
        <taxon>Chlorophyceae</taxon>
        <taxon>CS clade</taxon>
        <taxon>Sphaeropleales</taxon>
        <taxon>Scenedesmaceae</taxon>
        <taxon>Tetradesmus</taxon>
    </lineage>
</organism>
<dbReference type="InterPro" id="IPR000111">
    <property type="entry name" value="Glyco_hydro_27/36_CS"/>
</dbReference>
<keyword evidence="4" id="KW-1015">Disulfide bond</keyword>